<dbReference type="InterPro" id="IPR053137">
    <property type="entry name" value="NLR-like"/>
</dbReference>
<dbReference type="STRING" id="418495.SAMN05216215_101881"/>
<gene>
    <name evidence="1" type="ORF">SAMN05216215_101881</name>
</gene>
<dbReference type="InterPro" id="IPR011990">
    <property type="entry name" value="TPR-like_helical_dom_sf"/>
</dbReference>
<organism evidence="1 2">
    <name type="scientific">Saccharopolyspora shandongensis</name>
    <dbReference type="NCBI Taxonomy" id="418495"/>
    <lineage>
        <taxon>Bacteria</taxon>
        <taxon>Bacillati</taxon>
        <taxon>Actinomycetota</taxon>
        <taxon>Actinomycetes</taxon>
        <taxon>Pseudonocardiales</taxon>
        <taxon>Pseudonocardiaceae</taxon>
        <taxon>Saccharopolyspora</taxon>
    </lineage>
</organism>
<dbReference type="Gene3D" id="1.25.40.10">
    <property type="entry name" value="Tetratricopeptide repeat domain"/>
    <property type="match status" value="2"/>
</dbReference>
<dbReference type="SUPFAM" id="SSF48452">
    <property type="entry name" value="TPR-like"/>
    <property type="match status" value="2"/>
</dbReference>
<dbReference type="PANTHER" id="PTHR46082:SF6">
    <property type="entry name" value="AAA+ ATPASE DOMAIN-CONTAINING PROTEIN-RELATED"/>
    <property type="match status" value="1"/>
</dbReference>
<dbReference type="AlphaFoldDB" id="A0A1H3G7Y3"/>
<protein>
    <submittedName>
        <fullName evidence="1">Tetratricopeptide repeat-containing protein</fullName>
    </submittedName>
</protein>
<sequence length="409" mass="44885">MNMSAADSADRDALEHHDDWLDRVSTLMRTGRYAQAREIAGRLWQAWRFKMGHAALPSWQIGCANAWACYRTGHYAELGHIVAELGRILGEATEDIGEWQIEYADLKAVHARIMGEFADELIIRNSVVEQACSAYGNASKQGLRLELNRASALRLLGRFTEAHQLDATTANAYTEQHGPNDPSTLRVQAGLAMDLRELGQYDAAVNMGRRVLSAHREALSPDHPFVLGSQRMLAVTLQRAGKPHEAYNLAGDAYQRLLKQDERGQDTAATLAVMASTAADPREGANHGMAAVDMMRTAMGPDHPFTLVCEGTLAVRWAMAGAHHRACALANQVVDRSVARLGVAHPQVAVYAANLAGTLGKTGETEQALRMRHEAAVRAAAALGAKHPVTLTIERAWDWPWLYWDTMQL</sequence>
<evidence type="ECO:0000313" key="2">
    <source>
        <dbReference type="Proteomes" id="UP000199529"/>
    </source>
</evidence>
<dbReference type="EMBL" id="FNOK01000018">
    <property type="protein sequence ID" value="SDX99371.1"/>
    <property type="molecule type" value="Genomic_DNA"/>
</dbReference>
<evidence type="ECO:0000313" key="1">
    <source>
        <dbReference type="EMBL" id="SDX99371.1"/>
    </source>
</evidence>
<reference evidence="2" key="1">
    <citation type="submission" date="2016-10" db="EMBL/GenBank/DDBJ databases">
        <authorList>
            <person name="Varghese N."/>
            <person name="Submissions S."/>
        </authorList>
    </citation>
    <scope>NUCLEOTIDE SEQUENCE [LARGE SCALE GENOMIC DNA]</scope>
    <source>
        <strain evidence="2">CGMCC 4.3530</strain>
    </source>
</reference>
<name>A0A1H3G7Y3_9PSEU</name>
<dbReference type="Proteomes" id="UP000199529">
    <property type="component" value="Unassembled WGS sequence"/>
</dbReference>
<dbReference type="Pfam" id="PF13374">
    <property type="entry name" value="TPR_10"/>
    <property type="match status" value="1"/>
</dbReference>
<dbReference type="Pfam" id="PF13424">
    <property type="entry name" value="TPR_12"/>
    <property type="match status" value="1"/>
</dbReference>
<accession>A0A1H3G7Y3</accession>
<dbReference type="PANTHER" id="PTHR46082">
    <property type="entry name" value="ATP/GTP-BINDING PROTEIN-RELATED"/>
    <property type="match status" value="1"/>
</dbReference>
<keyword evidence="2" id="KW-1185">Reference proteome</keyword>
<proteinExistence type="predicted"/>